<dbReference type="Pfam" id="PF05936">
    <property type="entry name" value="T6SS_VasE"/>
    <property type="match status" value="1"/>
</dbReference>
<dbReference type="NCBIfam" id="TIGR03353">
    <property type="entry name" value="VI_chp_4"/>
    <property type="match status" value="1"/>
</dbReference>
<organism evidence="1">
    <name type="scientific">hydrothermal vent metagenome</name>
    <dbReference type="NCBI Taxonomy" id="652676"/>
    <lineage>
        <taxon>unclassified sequences</taxon>
        <taxon>metagenomes</taxon>
        <taxon>ecological metagenomes</taxon>
    </lineage>
</organism>
<dbReference type="InterPro" id="IPR010263">
    <property type="entry name" value="T6SS_TssK"/>
</dbReference>
<sequence>MKGIRKVVWAEGLFLGQQHFQQWDNYMENYVNYQHKFSHALAWGIASLDFHQETLENGTLKLKQCEVIFPDHQVVVYDSSIDLPVICDLDLSEEPVIDVYLCIAANRHTEGISGYNENGQVSAWRADYRQVADVYDPSRECEMVVASPNLLLLPNDDAKDNYVLIKVAEVYREGEGKYRLNEEYVPPVVQVKASSFLQQGLNRILELLTAKVRILRERRSQSGAGLVEFGHSDLGHFMLLELFSRTIPLLRQFRSNDEVHPEQLYKELGQLAGSLCAFSFEGDIDDIPEYIHTQLSYIFKNIEVMIRQLINSVMPARMPDIKLTREHDSLYSADSIDSELINSSALYLAASFESADPGWINEFGIQVKAGARTEIELIVQTALPGVRLTHTQRPPNRMPVKAGFEYYKLEATGHFWDSVAEDRSIAIFLPRIFHGATLEIVALQE</sequence>
<dbReference type="AlphaFoldDB" id="A0A3B0Y211"/>
<dbReference type="PANTHER" id="PTHR35566">
    <property type="entry name" value="BLR3599 PROTEIN"/>
    <property type="match status" value="1"/>
</dbReference>
<protein>
    <recommendedName>
        <fullName evidence="2">Type VI secretion system baseplate subunit TssK</fullName>
    </recommendedName>
</protein>
<gene>
    <name evidence="1" type="ORF">MNBD_GAMMA12-3065</name>
</gene>
<dbReference type="EMBL" id="UOFL01000062">
    <property type="protein sequence ID" value="VAW74715.1"/>
    <property type="molecule type" value="Genomic_DNA"/>
</dbReference>
<evidence type="ECO:0000313" key="1">
    <source>
        <dbReference type="EMBL" id="VAW74715.1"/>
    </source>
</evidence>
<reference evidence="1" key="1">
    <citation type="submission" date="2018-06" db="EMBL/GenBank/DDBJ databases">
        <authorList>
            <person name="Zhirakovskaya E."/>
        </authorList>
    </citation>
    <scope>NUCLEOTIDE SEQUENCE</scope>
</reference>
<accession>A0A3B0Y211</accession>
<dbReference type="PANTHER" id="PTHR35566:SF1">
    <property type="entry name" value="TYPE VI SECRETION SYSTEM BASEPLATE COMPONENT TSSK1"/>
    <property type="match status" value="1"/>
</dbReference>
<proteinExistence type="predicted"/>
<evidence type="ECO:0008006" key="2">
    <source>
        <dbReference type="Google" id="ProtNLM"/>
    </source>
</evidence>
<name>A0A3B0Y211_9ZZZZ</name>